<keyword evidence="2" id="KW-1185">Reference proteome</keyword>
<sequence length="73" mass="8338">MGGSYPHREMKPVGFLINGAHTSFPKLMVSLPRDFSFYSEKKKKGDQPTKRMKTVLAPDQRINLPPRFHAILP</sequence>
<dbReference type="AlphaFoldDB" id="A0AAV4U577"/>
<gene>
    <name evidence="1" type="ORF">CEXT_71271</name>
</gene>
<comment type="caution">
    <text evidence="1">The sequence shown here is derived from an EMBL/GenBank/DDBJ whole genome shotgun (WGS) entry which is preliminary data.</text>
</comment>
<dbReference type="Proteomes" id="UP001054945">
    <property type="component" value="Unassembled WGS sequence"/>
</dbReference>
<name>A0AAV4U577_CAEEX</name>
<protein>
    <submittedName>
        <fullName evidence="1">Uncharacterized protein</fullName>
    </submittedName>
</protein>
<evidence type="ECO:0000313" key="2">
    <source>
        <dbReference type="Proteomes" id="UP001054945"/>
    </source>
</evidence>
<proteinExistence type="predicted"/>
<dbReference type="EMBL" id="BPLR01012305">
    <property type="protein sequence ID" value="GIY52892.1"/>
    <property type="molecule type" value="Genomic_DNA"/>
</dbReference>
<evidence type="ECO:0000313" key="1">
    <source>
        <dbReference type="EMBL" id="GIY52892.1"/>
    </source>
</evidence>
<organism evidence="1 2">
    <name type="scientific">Caerostris extrusa</name>
    <name type="common">Bark spider</name>
    <name type="synonym">Caerostris bankana</name>
    <dbReference type="NCBI Taxonomy" id="172846"/>
    <lineage>
        <taxon>Eukaryota</taxon>
        <taxon>Metazoa</taxon>
        <taxon>Ecdysozoa</taxon>
        <taxon>Arthropoda</taxon>
        <taxon>Chelicerata</taxon>
        <taxon>Arachnida</taxon>
        <taxon>Araneae</taxon>
        <taxon>Araneomorphae</taxon>
        <taxon>Entelegynae</taxon>
        <taxon>Araneoidea</taxon>
        <taxon>Araneidae</taxon>
        <taxon>Caerostris</taxon>
    </lineage>
</organism>
<accession>A0AAV4U577</accession>
<reference evidence="1 2" key="1">
    <citation type="submission" date="2021-06" db="EMBL/GenBank/DDBJ databases">
        <title>Caerostris extrusa draft genome.</title>
        <authorList>
            <person name="Kono N."/>
            <person name="Arakawa K."/>
        </authorList>
    </citation>
    <scope>NUCLEOTIDE SEQUENCE [LARGE SCALE GENOMIC DNA]</scope>
</reference>